<feature type="chain" id="PRO_5014820285" evidence="1">
    <location>
        <begin position="23"/>
        <end position="122"/>
    </location>
</feature>
<organism evidence="2 3">
    <name type="scientific">Raineya orbicola</name>
    <dbReference type="NCBI Taxonomy" id="2016530"/>
    <lineage>
        <taxon>Bacteria</taxon>
        <taxon>Pseudomonadati</taxon>
        <taxon>Bacteroidota</taxon>
        <taxon>Cytophagia</taxon>
        <taxon>Cytophagales</taxon>
        <taxon>Raineyaceae</taxon>
        <taxon>Raineya</taxon>
    </lineage>
</organism>
<keyword evidence="1" id="KW-0732">Signal</keyword>
<sequence>MKELYLSILLGISIFHFSQAQMAIEPADEPGLGGNDGVVLGDLISVKPGKTPGTYIITCSNNPKKTCFSFYSKSSSQVSNKDENLIWHIDMYSPENNNFIFGYLESAEIYVRKGKEIKKIDK</sequence>
<comment type="caution">
    <text evidence="2">The sequence shown here is derived from an EMBL/GenBank/DDBJ whole genome shotgun (WGS) entry which is preliminary data.</text>
</comment>
<evidence type="ECO:0000313" key="2">
    <source>
        <dbReference type="EMBL" id="PKQ69760.1"/>
    </source>
</evidence>
<reference evidence="2 3" key="1">
    <citation type="submission" date="2017-06" db="EMBL/GenBank/DDBJ databases">
        <title>Raineya orbicola gen. nov., sp. nov. a slightly thermophilic bacterium of the phylum Bacteroidetes and the description of Raineyaceae fam. nov.</title>
        <authorList>
            <person name="Albuquerque L."/>
            <person name="Polonia A.R.M."/>
            <person name="Barroso C."/>
            <person name="Froufe H.J.C."/>
            <person name="Lage O."/>
            <person name="Lobo-Da-Cunha A."/>
            <person name="Egas C."/>
            <person name="Da Costa M.S."/>
        </authorList>
    </citation>
    <scope>NUCLEOTIDE SEQUENCE [LARGE SCALE GENOMIC DNA]</scope>
    <source>
        <strain evidence="2 3">SPSPC-11</strain>
    </source>
</reference>
<keyword evidence="3" id="KW-1185">Reference proteome</keyword>
<accession>A0A2N3IHC6</accession>
<dbReference type="AlphaFoldDB" id="A0A2N3IHC6"/>
<dbReference type="Proteomes" id="UP000233387">
    <property type="component" value="Unassembled WGS sequence"/>
</dbReference>
<dbReference type="EMBL" id="NKXO01000016">
    <property type="protein sequence ID" value="PKQ69760.1"/>
    <property type="molecule type" value="Genomic_DNA"/>
</dbReference>
<gene>
    <name evidence="2" type="ORF">Rain11_1215</name>
</gene>
<dbReference type="RefSeq" id="WP_101358482.1">
    <property type="nucleotide sequence ID" value="NZ_NKXO01000016.1"/>
</dbReference>
<feature type="signal peptide" evidence="1">
    <location>
        <begin position="1"/>
        <end position="22"/>
    </location>
</feature>
<evidence type="ECO:0000256" key="1">
    <source>
        <dbReference type="SAM" id="SignalP"/>
    </source>
</evidence>
<evidence type="ECO:0000313" key="3">
    <source>
        <dbReference type="Proteomes" id="UP000233387"/>
    </source>
</evidence>
<proteinExistence type="predicted"/>
<protein>
    <submittedName>
        <fullName evidence="2">Uncharacterized protein</fullName>
    </submittedName>
</protein>
<name>A0A2N3IHC6_9BACT</name>